<keyword evidence="9 12" id="KW-0443">Lipid metabolism</keyword>
<dbReference type="PANTHER" id="PTHR31727">
    <property type="entry name" value="OLEOYL-ACYL CARRIER PROTEIN THIOESTERASE 1, CHLOROPLASTIC"/>
    <property type="match status" value="1"/>
</dbReference>
<comment type="function">
    <text evidence="12">Plays an essential role in chain termination during de novo fatty acid synthesis.</text>
</comment>
<evidence type="ECO:0000313" key="16">
    <source>
        <dbReference type="EMBL" id="ADM18137.1"/>
    </source>
</evidence>
<keyword evidence="4 12" id="KW-0150">Chloroplast</keyword>
<evidence type="ECO:0000256" key="9">
    <source>
        <dbReference type="ARBA" id="ARBA00023098"/>
    </source>
</evidence>
<sequence length="369" mass="41722">MSMIASSVGAAFFPAQGIIKSKPAGLHVKANGRASPSIDGPKVTVGLEGTNASSTRKFMNLLPDWSMLLAAFTTIFEKQKVVVDQFRFGHDRLVYSENFTIRSYEIGADQTASIETVMNLLQETGINCFRSLGLLLDGFDSTVEMCKRDLIWVVTRMQVIVDHYPSRGDTVEVETHCGAYGKHGHRREWLIRNSKTGQILTRATSVLVVMNKRTRRLSILPDEVRRELEPYFMENLSVMKDQGRKLPKVDHSIADYVRQGLTCQWSDLDINQHVNHIKYVKWIFESVPVSILESHEISSMTLEFKRECGKDSMLQSLTAVVSGRRVDGSVEETDVEFQHLLQLEDGPEVMRGTTKWRPKSTLFPNSISH</sequence>
<dbReference type="EC" id="3.1.2.-" evidence="12"/>
<evidence type="ECO:0000256" key="1">
    <source>
        <dbReference type="ARBA" id="ARBA00004229"/>
    </source>
</evidence>
<evidence type="ECO:0000256" key="12">
    <source>
        <dbReference type="RuleBase" id="RU363096"/>
    </source>
</evidence>
<dbReference type="GO" id="GO:0000036">
    <property type="term" value="F:acyl carrier activity"/>
    <property type="evidence" value="ECO:0007669"/>
    <property type="project" value="TreeGrafter"/>
</dbReference>
<evidence type="ECO:0000256" key="7">
    <source>
        <dbReference type="ARBA" id="ARBA00022832"/>
    </source>
</evidence>
<keyword evidence="3 12" id="KW-0444">Lipid biosynthesis</keyword>
<feature type="domain" description="Acyl-ACP-thioesterase N-terminal" evidence="14">
    <location>
        <begin position="23"/>
        <end position="84"/>
    </location>
</feature>
<evidence type="ECO:0000256" key="10">
    <source>
        <dbReference type="ARBA" id="ARBA00023160"/>
    </source>
</evidence>
<evidence type="ECO:0000256" key="4">
    <source>
        <dbReference type="ARBA" id="ARBA00022528"/>
    </source>
</evidence>
<dbReference type="PANTHER" id="PTHR31727:SF2">
    <property type="entry name" value="PALMITOYL-ACYL CARRIER PROTEIN THIOESTERASE, CHLOROPLASTIC"/>
    <property type="match status" value="1"/>
</dbReference>
<evidence type="ECO:0000259" key="15">
    <source>
        <dbReference type="Pfam" id="PF20791"/>
    </source>
</evidence>
<evidence type="ECO:0000256" key="2">
    <source>
        <dbReference type="ARBA" id="ARBA00006500"/>
    </source>
</evidence>
<keyword evidence="5 12" id="KW-0934">Plastid</keyword>
<keyword evidence="10 12" id="KW-0275">Fatty acid biosynthesis</keyword>
<evidence type="ECO:0000259" key="13">
    <source>
        <dbReference type="Pfam" id="PF01643"/>
    </source>
</evidence>
<dbReference type="AlphaFoldDB" id="H9L9E6"/>
<dbReference type="InterPro" id="IPR002864">
    <property type="entry name" value="Acyl-ACP_thioesterase_NHD"/>
</dbReference>
<protein>
    <recommendedName>
        <fullName evidence="12">Acyl-[acyl-carrier-protein] hydrolase</fullName>
        <ecNumber evidence="12">3.1.2.-</ecNumber>
    </recommendedName>
</protein>
<evidence type="ECO:0000259" key="14">
    <source>
        <dbReference type="Pfam" id="PF12590"/>
    </source>
</evidence>
<reference evidence="16" key="1">
    <citation type="journal article" date="2012" name="Plant Mol. Biol. Rep.">
        <title>An Acyl-acyl Carrier Protein Thioesterase Gene Isolated from Wintersweet (Chimonanthus praecox), CpFATB, Enhances Drought Tolerance in Transgenic Tobacco (Nicotiana tobaccum).</title>
        <authorList>
            <person name="Zhang L.H."/>
            <person name="Jia B."/>
            <person name="Zhuo R.-Y."/>
            <person name="Liu J.-L."/>
            <person name="Pan H.-Y."/>
            <person name="Baldwin T.C."/>
            <person name="Zhang S.H."/>
        </authorList>
    </citation>
    <scope>NUCLEOTIDE SEQUENCE</scope>
</reference>
<evidence type="ECO:0000256" key="11">
    <source>
        <dbReference type="ARBA" id="ARBA00052893"/>
    </source>
</evidence>
<dbReference type="Gene3D" id="3.10.129.10">
    <property type="entry name" value="Hotdog Thioesterase"/>
    <property type="match status" value="1"/>
</dbReference>
<accession>H9L9E6</accession>
<gene>
    <name evidence="16" type="primary">FAT</name>
</gene>
<dbReference type="SUPFAM" id="SSF54637">
    <property type="entry name" value="Thioesterase/thiol ester dehydrase-isomerase"/>
    <property type="match status" value="2"/>
</dbReference>
<feature type="domain" description="Acyl-ACP thioesterase N-terminal hotdog" evidence="13">
    <location>
        <begin position="93"/>
        <end position="227"/>
    </location>
</feature>
<evidence type="ECO:0000256" key="8">
    <source>
        <dbReference type="ARBA" id="ARBA00022946"/>
    </source>
</evidence>
<dbReference type="GO" id="GO:0009507">
    <property type="term" value="C:chloroplast"/>
    <property type="evidence" value="ECO:0007669"/>
    <property type="project" value="UniProtKB-SubCell"/>
</dbReference>
<dbReference type="InterPro" id="IPR021113">
    <property type="entry name" value="Acyl-ACP-thioesterase_N"/>
</dbReference>
<keyword evidence="8" id="KW-0809">Transit peptide</keyword>
<proteinExistence type="evidence at transcript level"/>
<comment type="catalytic activity">
    <reaction evidence="11">
        <text>dodecanoyl-[ACP] + H2O = dodecanoate + holo-[ACP] + H(+)</text>
        <dbReference type="Rhea" id="RHEA:30119"/>
        <dbReference type="Rhea" id="RHEA-COMP:9644"/>
        <dbReference type="Rhea" id="RHEA-COMP:9685"/>
        <dbReference type="ChEBI" id="CHEBI:15377"/>
        <dbReference type="ChEBI" id="CHEBI:15378"/>
        <dbReference type="ChEBI" id="CHEBI:18262"/>
        <dbReference type="ChEBI" id="CHEBI:64479"/>
        <dbReference type="ChEBI" id="CHEBI:65264"/>
        <dbReference type="EC" id="3.1.2.21"/>
    </reaction>
</comment>
<dbReference type="EMBL" id="HM138365">
    <property type="protein sequence ID" value="ADM18137.1"/>
    <property type="molecule type" value="mRNA"/>
</dbReference>
<dbReference type="CDD" id="cd00586">
    <property type="entry name" value="4HBT"/>
    <property type="match status" value="1"/>
</dbReference>
<evidence type="ECO:0000256" key="5">
    <source>
        <dbReference type="ARBA" id="ARBA00022640"/>
    </source>
</evidence>
<evidence type="ECO:0000256" key="6">
    <source>
        <dbReference type="ARBA" id="ARBA00022801"/>
    </source>
</evidence>
<dbReference type="InterPro" id="IPR049427">
    <property type="entry name" value="Acyl-ACP_TE_C"/>
</dbReference>
<dbReference type="FunFam" id="3.10.129.10:FF:000014">
    <property type="entry name" value="Acyl-[acyl-carrier-protein] hydrolase"/>
    <property type="match status" value="1"/>
</dbReference>
<dbReference type="GO" id="GO:0016297">
    <property type="term" value="F:fatty acyl-[ACP] hydrolase activity"/>
    <property type="evidence" value="ECO:0007669"/>
    <property type="project" value="UniProtKB-EC"/>
</dbReference>
<comment type="subcellular location">
    <subcellularLocation>
        <location evidence="1 12">Plastid</location>
        <location evidence="1 12">Chloroplast</location>
    </subcellularLocation>
</comment>
<organism evidence="16">
    <name type="scientific">Chimonanthus praecox</name>
    <dbReference type="NCBI Taxonomy" id="13419"/>
    <lineage>
        <taxon>Eukaryota</taxon>
        <taxon>Viridiplantae</taxon>
        <taxon>Streptophyta</taxon>
        <taxon>Embryophyta</taxon>
        <taxon>Tracheophyta</taxon>
        <taxon>Spermatophyta</taxon>
        <taxon>Magnoliopsida</taxon>
        <taxon>Magnoliidae</taxon>
        <taxon>Laurales</taxon>
        <taxon>Calycanthaceae</taxon>
        <taxon>Chimonanthus</taxon>
    </lineage>
</organism>
<dbReference type="InterPro" id="IPR045023">
    <property type="entry name" value="FATA/B"/>
</dbReference>
<keyword evidence="7 12" id="KW-0276">Fatty acid metabolism</keyword>
<dbReference type="Pfam" id="PF12590">
    <property type="entry name" value="Acyl-thio_N"/>
    <property type="match status" value="1"/>
</dbReference>
<evidence type="ECO:0000256" key="3">
    <source>
        <dbReference type="ARBA" id="ARBA00022516"/>
    </source>
</evidence>
<name>H9L9E6_9MAGN</name>
<feature type="domain" description="Acyl-ACP thioesterase-like C-terminal" evidence="15">
    <location>
        <begin position="253"/>
        <end position="357"/>
    </location>
</feature>
<dbReference type="Pfam" id="PF20791">
    <property type="entry name" value="Acyl-ACP_TE_C"/>
    <property type="match status" value="1"/>
</dbReference>
<keyword evidence="6 12" id="KW-0378">Hydrolase</keyword>
<dbReference type="InterPro" id="IPR029069">
    <property type="entry name" value="HotDog_dom_sf"/>
</dbReference>
<dbReference type="Pfam" id="PF01643">
    <property type="entry name" value="Acyl-ACP_TE"/>
    <property type="match status" value="1"/>
</dbReference>
<comment type="similarity">
    <text evidence="2 12">Belongs to the acyl-ACP thioesterase family.</text>
</comment>